<keyword evidence="1" id="KW-0732">Signal</keyword>
<evidence type="ECO:0000256" key="1">
    <source>
        <dbReference type="SAM" id="SignalP"/>
    </source>
</evidence>
<dbReference type="EnsemblFungi" id="PTTG_25811-t43_1">
    <property type="protein sequence ID" value="PTTG_25811-t43_1-p1"/>
    <property type="gene ID" value="PTTG_25811"/>
</dbReference>
<protein>
    <recommendedName>
        <fullName evidence="5">Inhibitor I9 domain-containing protein</fullName>
    </recommendedName>
</protein>
<gene>
    <name evidence="2" type="ORF">PTTG_25811</name>
</gene>
<proteinExistence type="predicted"/>
<reference evidence="3 4" key="3">
    <citation type="journal article" date="2017" name="G3 (Bethesda)">
        <title>Comparative analysis highlights variable genome content of wheat rusts and divergence of the mating loci.</title>
        <authorList>
            <person name="Cuomo C.A."/>
            <person name="Bakkeren G."/>
            <person name="Khalil H.B."/>
            <person name="Panwar V."/>
            <person name="Joly D."/>
            <person name="Linning R."/>
            <person name="Sakthikumar S."/>
            <person name="Song X."/>
            <person name="Adiconis X."/>
            <person name="Fan L."/>
            <person name="Goldberg J.M."/>
            <person name="Levin J.Z."/>
            <person name="Young S."/>
            <person name="Zeng Q."/>
            <person name="Anikster Y."/>
            <person name="Bruce M."/>
            <person name="Wang M."/>
            <person name="Yin C."/>
            <person name="McCallum B."/>
            <person name="Szabo L.J."/>
            <person name="Hulbert S."/>
            <person name="Chen X."/>
            <person name="Fellers J.P."/>
        </authorList>
    </citation>
    <scope>NUCLEOTIDE SEQUENCE</scope>
    <source>
        <strain evidence="4">Isolate 1-1 / race 1 (BBBD)</strain>
        <strain evidence="3">isolate 1-1 / race 1 (BBBD)</strain>
    </source>
</reference>
<keyword evidence="4" id="KW-1185">Reference proteome</keyword>
<accession>A0A180H192</accession>
<evidence type="ECO:0000313" key="3">
    <source>
        <dbReference type="EnsemblFungi" id="PTTG_25811-t43_1-p1"/>
    </source>
</evidence>
<evidence type="ECO:0000313" key="4">
    <source>
        <dbReference type="Proteomes" id="UP000005240"/>
    </source>
</evidence>
<reference evidence="3" key="4">
    <citation type="submission" date="2025-05" db="UniProtKB">
        <authorList>
            <consortium name="EnsemblFungi"/>
        </authorList>
    </citation>
    <scope>IDENTIFICATION</scope>
    <source>
        <strain evidence="3">isolate 1-1 / race 1 (BBBD)</strain>
    </source>
</reference>
<reference evidence="2" key="1">
    <citation type="submission" date="2009-11" db="EMBL/GenBank/DDBJ databases">
        <authorList>
            <consortium name="The Broad Institute Genome Sequencing Platform"/>
            <person name="Ward D."/>
            <person name="Feldgarden M."/>
            <person name="Earl A."/>
            <person name="Young S.K."/>
            <person name="Zeng Q."/>
            <person name="Koehrsen M."/>
            <person name="Alvarado L."/>
            <person name="Berlin A."/>
            <person name="Bochicchio J."/>
            <person name="Borenstein D."/>
            <person name="Chapman S.B."/>
            <person name="Chen Z."/>
            <person name="Engels R."/>
            <person name="Freedman E."/>
            <person name="Gellesch M."/>
            <person name="Goldberg J."/>
            <person name="Griggs A."/>
            <person name="Gujja S."/>
            <person name="Heilman E."/>
            <person name="Heiman D."/>
            <person name="Hepburn T."/>
            <person name="Howarth C."/>
            <person name="Jen D."/>
            <person name="Larson L."/>
            <person name="Lewis B."/>
            <person name="Mehta T."/>
            <person name="Park D."/>
            <person name="Pearson M."/>
            <person name="Roberts A."/>
            <person name="Saif S."/>
            <person name="Shea T."/>
            <person name="Shenoy N."/>
            <person name="Sisk P."/>
            <person name="Stolte C."/>
            <person name="Sykes S."/>
            <person name="Thomson T."/>
            <person name="Walk T."/>
            <person name="White J."/>
            <person name="Yandava C."/>
            <person name="Izard J."/>
            <person name="Baranova O.V."/>
            <person name="Blanton J.M."/>
            <person name="Tanner A.C."/>
            <person name="Dewhirst F.E."/>
            <person name="Haas B."/>
            <person name="Nusbaum C."/>
            <person name="Birren B."/>
        </authorList>
    </citation>
    <scope>NUCLEOTIDE SEQUENCE [LARGE SCALE GENOMIC DNA]</scope>
    <source>
        <strain evidence="2">1-1 BBBD Race 1</strain>
    </source>
</reference>
<dbReference type="EMBL" id="ADAS02000009">
    <property type="protein sequence ID" value="OAV98123.1"/>
    <property type="molecule type" value="Genomic_DNA"/>
</dbReference>
<dbReference type="VEuPathDB" id="FungiDB:PTTG_25811"/>
<dbReference type="Proteomes" id="UP000005240">
    <property type="component" value="Unassembled WGS sequence"/>
</dbReference>
<reference evidence="2" key="2">
    <citation type="submission" date="2016-05" db="EMBL/GenBank/DDBJ databases">
        <title>Comparative analysis highlights variable genome content of wheat rusts and divergence of the mating loci.</title>
        <authorList>
            <person name="Cuomo C.A."/>
            <person name="Bakkeren G."/>
            <person name="Szabo L."/>
            <person name="Khalil H."/>
            <person name="Joly D."/>
            <person name="Goldberg J."/>
            <person name="Young S."/>
            <person name="Zeng Q."/>
            <person name="Fellers J."/>
        </authorList>
    </citation>
    <scope>NUCLEOTIDE SEQUENCE [LARGE SCALE GENOMIC DNA]</scope>
    <source>
        <strain evidence="2">1-1 BBBD Race 1</strain>
    </source>
</reference>
<feature type="signal peptide" evidence="1">
    <location>
        <begin position="1"/>
        <end position="19"/>
    </location>
</feature>
<feature type="chain" id="PRO_5008110511" description="Inhibitor I9 domain-containing protein" evidence="1">
    <location>
        <begin position="20"/>
        <end position="165"/>
    </location>
</feature>
<dbReference type="AlphaFoldDB" id="A0A180H192"/>
<evidence type="ECO:0000313" key="2">
    <source>
        <dbReference type="EMBL" id="OAV98123.1"/>
    </source>
</evidence>
<organism evidence="2">
    <name type="scientific">Puccinia triticina (isolate 1-1 / race 1 (BBBD))</name>
    <name type="common">Brown leaf rust fungus</name>
    <dbReference type="NCBI Taxonomy" id="630390"/>
    <lineage>
        <taxon>Eukaryota</taxon>
        <taxon>Fungi</taxon>
        <taxon>Dikarya</taxon>
        <taxon>Basidiomycota</taxon>
        <taxon>Pucciniomycotina</taxon>
        <taxon>Pucciniomycetes</taxon>
        <taxon>Pucciniales</taxon>
        <taxon>Pucciniaceae</taxon>
        <taxon>Puccinia</taxon>
    </lineage>
</organism>
<sequence>MFFRFLVVALVCSITYAWGVPHIPHIPCISRVPRVHSINLFDEIDTTGPIARFPFMMVKLEDPNLYVYYAMREPHHSPIKQATLNLQEVYSALAPHGIYGEVTQQELQTFGPYNMVVDEEFGLGTWNRWAVGTGQTVHSLMRDMDVAALINKFNPDEITRNPQPS</sequence>
<evidence type="ECO:0008006" key="5">
    <source>
        <dbReference type="Google" id="ProtNLM"/>
    </source>
</evidence>
<name>A0A180H192_PUCT1</name>